<keyword evidence="13" id="KW-0547">Nucleotide-binding</keyword>
<evidence type="ECO:0000256" key="11">
    <source>
        <dbReference type="ARBA" id="ARBA00022598"/>
    </source>
</evidence>
<comment type="subcellular location">
    <subcellularLocation>
        <location evidence="3">Mitochondrion matrix</location>
    </subcellularLocation>
</comment>
<evidence type="ECO:0000256" key="26">
    <source>
        <dbReference type="ARBA" id="ARBA00031564"/>
    </source>
</evidence>
<dbReference type="InterPro" id="IPR036690">
    <property type="entry name" value="Fdx_antiC-bd_sf"/>
</dbReference>
<dbReference type="EC" id="3.4.11.5" evidence="7"/>
<sequence length="1970" mass="221562">MMLNFRAAAFATPVAFSFSRSSALLRSARFLWSQINAMNSLVLGGFGEGKGPVELTPSAVKIDKTVDGRISQLLSTLFDKKFEKGDTRLLYGLSPEYPAIALAHLGPKNAGYCRREHVDAKKENIRSAIASACRALEGIHVTSINVDTCGDAESAAEGAVLGLWSFDDLRAEKKAKLDVSRLNMSDDADDWQRGFLKAKAQNVARWLMEMPSNYMTPLIFAREAEKLLKPLGVEVLAHDQKWIEKEKMGAMIGVAKGSDEPPVFLELTWKGAESPNPAVAFVGKGVCFDSGGISLKVPSSIMDDMRADMGGGAVVVGVMYALAALKVPSYVKAFIPLVENMPSGKAQKVMDVVVSRSGKSIQVLNTDAEGRLILSDALDYACDFKPKYLIDVATLTGAMMVALGSATTGVFCNSDAMFDTMFKAGGITGDRVWRMPLYKKYKDDVSDPDQIADLCNIGKHDRVGGSCKAAAFLHEFVKCNDWMHMDIAGTMGNEDEVIYMRKGMSGRPVRTLVEFTKSIAGLMMKFLSGVVPKRYYCVGNRLKIGSETYVRDEWTNVTPHIASLIGRDLHRTQFHPICLLKQRIFNFFYSRFRNARGNPVFSVHDSMFPVVSAEENFDSLLIPSDHPSRTKTDNYYVQRGKLLRSHTSAHQLELLRMGCDDFLVAGDVYRRDAVDATHYPVFHQIEGVRTFPAAFVANKVRCSPFWDGERTKNAQECHSEPGAAFIESDLKKCLGALCDDILGKNVERRWVEAYFPFTHPSWELEVRWPESDKWVEMLGCGVMEQQILQNAGLARDRMGWAFGIGLERWAMRLYSIPDIRLFWTSDTGFLSQFQGKNPEDLVKYKPVSVYPQCTNNISFWLPDEAEAPVLEANDFFDMVRSMGGDVVEQVELVDEFFHPKKKTRSQTYSIVYRSMTRTLTQAEVNQIHKKIEDAAAERFRVLPPCVQNSDERHQSGIVVDSLKPVSFRSPISNRVSDQSIPYSFDFIDGAAVSKEIFAKLFTALEEDSFDYNVLEAIRVAERLVGKHYEACFGQADDETVILSLDVVKRIEELIIVRLHGESEACRTNAFKFLQTVILAASTPTRFRIPPSDDVAVVEDGHRRTPHVSVDVLHERASELLLVLIEFLQWDKLSPSDAEDVVEIIACIGRVRPLFLPVVLKAMQQISKNMPSTWSEEEISTIRASVKTLAMLLLKLPAAFHNLPEFKALLNDLGASNHEMRLVWKCFLRRKSTGGNRETQANFKLLRSRSFPNHRTPCLERDEKLVARFAAMIDCENRELCFEEWVELANEMRRTKWGTVTVSCSTRFPPALQISEVPSPEPSPILPNDEDEANIRTFTSKMKLLTEGDVLVCRVAHKRKLLHKLLHTRLPHRWERHRLCLDEAAVVSKTPVGFLATPVRYSIIEDVSIVSPPASSTRKYVIRIALSEGSLFIKTSSIYLRDQWLQSISSRRCMFKYQQIFRCATRPEIKCREVRNMVRHALSAPVQDPGTVCCVINGLTPTWLPPPVEDDILILIGPLLESTRPSKTLCCYFSDYCHRNPRSVLIPRLLSTVVEWILKRSADFGKHPYMRKLAHDYMGALLCQNNGQEAVEDFLSRLHGPSSVCPHPRIMPNLVAVALAALHAAFAREKRTESDTVAPVGSRAGWDNFNVSLNILNVVANFADWRPGLAQILHPVPFSEAAVSSTEFLKRFGEIVIKLVNDPRCDTHQAVLAIRDEREGWFDIFCPARYDTDYDEISRVWVHMLSVLLECCCRRKKFVGRMVKNVGTLELLAIRDCPVAQEVLCFMLEYDMILEEEAQMQIATTLESIASGRDAYARLLERKSHLEKLRMKGGPRKLTLPTRSTDEDVARLVESGSFGNLECLSLAFTKVTSACAKHLIILSSLKYLNLWATSFGDEGLELICEHLTQLQVLNMCETPVTDKGLQCLTSLKGLRRLNLNSTWLSVTTFEMLKACLPELEEIDVRYTDAWG</sequence>
<evidence type="ECO:0000256" key="24">
    <source>
        <dbReference type="ARBA" id="ARBA00030997"/>
    </source>
</evidence>
<evidence type="ECO:0000259" key="32">
    <source>
        <dbReference type="PROSITE" id="PS50862"/>
    </source>
</evidence>
<evidence type="ECO:0000256" key="5">
    <source>
        <dbReference type="ARBA" id="ARBA00009528"/>
    </source>
</evidence>
<dbReference type="GO" id="GO:0004826">
    <property type="term" value="F:phenylalanine-tRNA ligase activity"/>
    <property type="evidence" value="ECO:0007669"/>
    <property type="project" value="UniProtKB-EC"/>
</dbReference>
<comment type="catalytic activity">
    <reaction evidence="1">
        <text>Release of an N-terminal amino acid, Xaa-|-Yaa-, in which Xaa is preferably Leu, but may be other amino acids including Pro although not Arg or Lys, and Yaa may be Pro. Amino acid amides and methyl esters are also readily hydrolyzed, but rates on arylamides are exceedingly low.</text>
        <dbReference type="EC" id="3.4.11.1"/>
    </reaction>
</comment>
<dbReference type="HAMAP" id="MF_00181">
    <property type="entry name" value="Cytosol_peptidase_M17"/>
    <property type="match status" value="1"/>
</dbReference>
<dbReference type="GO" id="GO:0005524">
    <property type="term" value="F:ATP binding"/>
    <property type="evidence" value="ECO:0007669"/>
    <property type="project" value="UniProtKB-KW"/>
</dbReference>
<keyword evidence="15" id="KW-0067">ATP-binding</keyword>
<organism evidence="34">
    <name type="scientific">Notodromas monacha</name>
    <dbReference type="NCBI Taxonomy" id="399045"/>
    <lineage>
        <taxon>Eukaryota</taxon>
        <taxon>Metazoa</taxon>
        <taxon>Ecdysozoa</taxon>
        <taxon>Arthropoda</taxon>
        <taxon>Crustacea</taxon>
        <taxon>Oligostraca</taxon>
        <taxon>Ostracoda</taxon>
        <taxon>Podocopa</taxon>
        <taxon>Podocopida</taxon>
        <taxon>Cypridocopina</taxon>
        <taxon>Cypridoidea</taxon>
        <taxon>Cyprididae</taxon>
        <taxon>Notodromas</taxon>
    </lineage>
</organism>
<comment type="catalytic activity">
    <reaction evidence="2">
        <text>Release of N-terminal proline from a peptide.</text>
        <dbReference type="EC" id="3.4.11.5"/>
    </reaction>
</comment>
<dbReference type="GO" id="GO:0043039">
    <property type="term" value="P:tRNA aminoacylation"/>
    <property type="evidence" value="ECO:0007669"/>
    <property type="project" value="InterPro"/>
</dbReference>
<dbReference type="InterPro" id="IPR043472">
    <property type="entry name" value="Macro_dom-like"/>
</dbReference>
<feature type="domain" description="FDX-ACB" evidence="33">
    <location>
        <begin position="848"/>
        <end position="952"/>
    </location>
</feature>
<dbReference type="Gene3D" id="3.80.10.10">
    <property type="entry name" value="Ribonuclease Inhibitor"/>
    <property type="match status" value="1"/>
</dbReference>
<accession>A0A7R9GBM9</accession>
<dbReference type="InterPro" id="IPR023042">
    <property type="entry name" value="Peptidase_M17_leu_NH2_pept"/>
</dbReference>
<dbReference type="CDD" id="cd00496">
    <property type="entry name" value="PheRS_alpha_core"/>
    <property type="match status" value="1"/>
</dbReference>
<evidence type="ECO:0000256" key="21">
    <source>
        <dbReference type="ARBA" id="ARBA00023625"/>
    </source>
</evidence>
<dbReference type="InterPro" id="IPR008283">
    <property type="entry name" value="Peptidase_M17_N"/>
</dbReference>
<dbReference type="EMBL" id="CAJPEX010000308">
    <property type="protein sequence ID" value="CAG0914981.1"/>
    <property type="molecule type" value="Genomic_DNA"/>
</dbReference>
<dbReference type="GO" id="GO:0006412">
    <property type="term" value="P:translation"/>
    <property type="evidence" value="ECO:0007669"/>
    <property type="project" value="UniProtKB-KW"/>
</dbReference>
<dbReference type="GO" id="GO:0070006">
    <property type="term" value="F:metalloaminopeptidase activity"/>
    <property type="evidence" value="ECO:0007669"/>
    <property type="project" value="InterPro"/>
</dbReference>
<keyword evidence="17" id="KW-0809">Transit peptide</keyword>
<dbReference type="SUPFAM" id="SSF54991">
    <property type="entry name" value="Anticodon-binding domain of PheRS"/>
    <property type="match status" value="1"/>
</dbReference>
<dbReference type="EMBL" id="OA882345">
    <property type="protein sequence ID" value="CAD7274829.1"/>
    <property type="molecule type" value="Genomic_DNA"/>
</dbReference>
<dbReference type="Gene3D" id="3.40.220.10">
    <property type="entry name" value="Leucine Aminopeptidase, subunit E, domain 1"/>
    <property type="match status" value="1"/>
</dbReference>
<dbReference type="SMART" id="SM00368">
    <property type="entry name" value="LRR_RI"/>
    <property type="match status" value="2"/>
</dbReference>
<dbReference type="SUPFAM" id="SSF53187">
    <property type="entry name" value="Zn-dependent exopeptidases"/>
    <property type="match status" value="1"/>
</dbReference>
<comment type="function">
    <text evidence="28">Cytosolic metallopeptidase that catalyzes the removal of unsubstituted N-terminal hydrophobic amino acids from various peptides. The presence of Zn(2+) ions is essential for the peptidase activity, and the association with other cofactors can modulate the substrate spectificity of the enzyme. For instance, in the presence of Mn(2+), it displays a specific Cys-Gly hydrolyzing activity of Cys-Gly-S-conjugates. Involved in the metabolism of glutathione and in the degradation of glutathione S-conjugates, which may play a role in the control of the cell redox status.</text>
</comment>
<dbReference type="SUPFAM" id="SSF52949">
    <property type="entry name" value="Macro domain-like"/>
    <property type="match status" value="1"/>
</dbReference>
<protein>
    <recommendedName>
        <fullName evidence="9">Cytosol aminopeptidase</fullName>
        <ecNumber evidence="6">3.4.11.1</ecNumber>
        <ecNumber evidence="7">3.4.11.5</ecNumber>
        <ecNumber evidence="21">3.4.13.23</ecNumber>
        <ecNumber evidence="8">6.1.1.20</ecNumber>
    </recommendedName>
    <alternativeName>
        <fullName evidence="24">Cysteinylglycine-S-conjugate dipeptidase</fullName>
    </alternativeName>
    <alternativeName>
        <fullName evidence="26">Leucine aminopeptidase 3</fullName>
    </alternativeName>
    <alternativeName>
        <fullName evidence="27">Leucyl aminopeptidase</fullName>
    </alternativeName>
    <alternativeName>
        <fullName evidence="25">Phenylalanyl-tRNA synthetase</fullName>
    </alternativeName>
    <alternativeName>
        <fullName evidence="23">Proline aminopeptidase</fullName>
    </alternativeName>
    <alternativeName>
        <fullName evidence="22">Prolyl aminopeptidase</fullName>
    </alternativeName>
</protein>
<dbReference type="PRINTS" id="PR00481">
    <property type="entry name" value="LAMNOPPTDASE"/>
</dbReference>
<dbReference type="CDD" id="cd00433">
    <property type="entry name" value="Peptidase_M17"/>
    <property type="match status" value="1"/>
</dbReference>
<evidence type="ECO:0000256" key="20">
    <source>
        <dbReference type="ARBA" id="ARBA00023511"/>
    </source>
</evidence>
<evidence type="ECO:0000256" key="28">
    <source>
        <dbReference type="ARBA" id="ARBA00045966"/>
    </source>
</evidence>
<dbReference type="EC" id="6.1.1.20" evidence="8"/>
<dbReference type="SUPFAM" id="SSF55681">
    <property type="entry name" value="Class II aaRS and biotin synthetases"/>
    <property type="match status" value="1"/>
</dbReference>
<keyword evidence="16" id="KW-0648">Protein biosynthesis</keyword>
<evidence type="ECO:0000256" key="2">
    <source>
        <dbReference type="ARBA" id="ARBA00001585"/>
    </source>
</evidence>
<dbReference type="Pfam" id="PF23066">
    <property type="entry name" value="PH_21"/>
    <property type="match status" value="1"/>
</dbReference>
<name>A0A7R9GBM9_9CRUS</name>
<evidence type="ECO:0000256" key="18">
    <source>
        <dbReference type="ARBA" id="ARBA00023128"/>
    </source>
</evidence>
<dbReference type="EC" id="3.4.13.23" evidence="21"/>
<evidence type="ECO:0000259" key="33">
    <source>
        <dbReference type="PROSITE" id="PS51447"/>
    </source>
</evidence>
<evidence type="ECO:0000313" key="34">
    <source>
        <dbReference type="EMBL" id="CAD7274829.1"/>
    </source>
</evidence>
<keyword evidence="11" id="KW-0436">Ligase</keyword>
<evidence type="ECO:0000256" key="30">
    <source>
        <dbReference type="ARBA" id="ARBA00049107"/>
    </source>
</evidence>
<keyword evidence="10" id="KW-0031">Aminopeptidase</keyword>
<evidence type="ECO:0000256" key="12">
    <source>
        <dbReference type="ARBA" id="ARBA00022670"/>
    </source>
</evidence>
<dbReference type="Gene3D" id="3.40.630.10">
    <property type="entry name" value="Zn peptidases"/>
    <property type="match status" value="1"/>
</dbReference>
<comment type="catalytic activity">
    <reaction evidence="30">
        <text>L-cysteinylglycine + H2O = L-cysteine + glycine</text>
        <dbReference type="Rhea" id="RHEA:28783"/>
        <dbReference type="ChEBI" id="CHEBI:15377"/>
        <dbReference type="ChEBI" id="CHEBI:35235"/>
        <dbReference type="ChEBI" id="CHEBI:57305"/>
        <dbReference type="ChEBI" id="CHEBI:61694"/>
    </reaction>
    <physiologicalReaction direction="left-to-right" evidence="30">
        <dbReference type="Rhea" id="RHEA:28784"/>
    </physiologicalReaction>
</comment>
<dbReference type="FunFam" id="3.30.70.380:FF:000002">
    <property type="entry name" value="phenylalanine--tRNA ligase, mitochondrial"/>
    <property type="match status" value="1"/>
</dbReference>
<evidence type="ECO:0000256" key="19">
    <source>
        <dbReference type="ARBA" id="ARBA00023146"/>
    </source>
</evidence>
<evidence type="ECO:0000313" key="35">
    <source>
        <dbReference type="Proteomes" id="UP000678499"/>
    </source>
</evidence>
<dbReference type="Gene3D" id="3.30.70.380">
    <property type="entry name" value="Ferrodoxin-fold anticodon-binding domain"/>
    <property type="match status" value="1"/>
</dbReference>
<dbReference type="InterPro" id="IPR005121">
    <property type="entry name" value="Fdx_antiC-bd"/>
</dbReference>
<dbReference type="PANTHER" id="PTHR11963">
    <property type="entry name" value="LEUCINE AMINOPEPTIDASE-RELATED"/>
    <property type="match status" value="1"/>
</dbReference>
<dbReference type="InterPro" id="IPR056429">
    <property type="entry name" value="PH_CMIP"/>
</dbReference>
<dbReference type="InterPro" id="IPR002319">
    <property type="entry name" value="Phenylalanyl-tRNA_Synthase"/>
</dbReference>
<gene>
    <name evidence="34" type="ORF">NMOB1V02_LOCUS2649</name>
</gene>
<evidence type="ECO:0000256" key="4">
    <source>
        <dbReference type="ARBA" id="ARBA00008226"/>
    </source>
</evidence>
<evidence type="ECO:0000256" key="1">
    <source>
        <dbReference type="ARBA" id="ARBA00000135"/>
    </source>
</evidence>
<comment type="catalytic activity">
    <reaction evidence="29">
        <text>S-benzyl-L-cysteinylglycine + H2O = S-benzyl-L-cysteine + glycine</text>
        <dbReference type="Rhea" id="RHEA:62568"/>
        <dbReference type="ChEBI" id="CHEBI:15377"/>
        <dbReference type="ChEBI" id="CHEBI:57305"/>
        <dbReference type="ChEBI" id="CHEBI:145802"/>
        <dbReference type="ChEBI" id="CHEBI:145803"/>
    </reaction>
    <physiologicalReaction direction="left-to-right" evidence="29">
        <dbReference type="Rhea" id="RHEA:62569"/>
    </physiologicalReaction>
</comment>
<evidence type="ECO:0000256" key="7">
    <source>
        <dbReference type="ARBA" id="ARBA00012568"/>
    </source>
</evidence>
<dbReference type="Gene3D" id="1.25.10.10">
    <property type="entry name" value="Leucine-rich Repeat Variant"/>
    <property type="match status" value="1"/>
</dbReference>
<comment type="similarity">
    <text evidence="4">Belongs to the class-II aminoacyl-tRNA synthetase family.</text>
</comment>
<dbReference type="Proteomes" id="UP000678499">
    <property type="component" value="Unassembled WGS sequence"/>
</dbReference>
<dbReference type="PROSITE" id="PS51447">
    <property type="entry name" value="FDX_ACB"/>
    <property type="match status" value="1"/>
</dbReference>
<dbReference type="InterPro" id="IPR045864">
    <property type="entry name" value="aa-tRNA-synth_II/BPL/LPL"/>
</dbReference>
<dbReference type="InterPro" id="IPR011356">
    <property type="entry name" value="Leucine_aapep/pepB"/>
</dbReference>
<dbReference type="GO" id="GO:0005759">
    <property type="term" value="C:mitochondrial matrix"/>
    <property type="evidence" value="ECO:0007669"/>
    <property type="project" value="UniProtKB-SubCell"/>
</dbReference>
<evidence type="ECO:0000256" key="14">
    <source>
        <dbReference type="ARBA" id="ARBA00022801"/>
    </source>
</evidence>
<comment type="catalytic activity">
    <reaction evidence="20">
        <text>an S-substituted L-cysteinylglycine + H2O = an S-substituted L-cysteine + glycine</text>
        <dbReference type="Rhea" id="RHEA:60444"/>
        <dbReference type="ChEBI" id="CHEBI:15377"/>
        <dbReference type="ChEBI" id="CHEBI:57305"/>
        <dbReference type="ChEBI" id="CHEBI:58717"/>
        <dbReference type="ChEBI" id="CHEBI:143103"/>
        <dbReference type="EC" id="3.4.13.23"/>
    </reaction>
    <physiologicalReaction direction="left-to-right" evidence="20">
        <dbReference type="Rhea" id="RHEA:60445"/>
    </physiologicalReaction>
</comment>
<evidence type="ECO:0000256" key="16">
    <source>
        <dbReference type="ARBA" id="ARBA00022917"/>
    </source>
</evidence>
<dbReference type="Pfam" id="PF03147">
    <property type="entry name" value="FDX-ACB"/>
    <property type="match status" value="1"/>
</dbReference>
<dbReference type="PROSITE" id="PS50862">
    <property type="entry name" value="AA_TRNA_LIGASE_II"/>
    <property type="match status" value="1"/>
</dbReference>
<keyword evidence="12" id="KW-0645">Protease</keyword>
<dbReference type="SMART" id="SM00896">
    <property type="entry name" value="FDX-ACB"/>
    <property type="match status" value="1"/>
</dbReference>
<keyword evidence="19" id="KW-0030">Aminoacyl-tRNA synthetase</keyword>
<dbReference type="GO" id="GO:0000049">
    <property type="term" value="F:tRNA binding"/>
    <property type="evidence" value="ECO:0007669"/>
    <property type="project" value="InterPro"/>
</dbReference>
<dbReference type="GO" id="GO:0030145">
    <property type="term" value="F:manganese ion binding"/>
    <property type="evidence" value="ECO:0007669"/>
    <property type="project" value="InterPro"/>
</dbReference>
<dbReference type="SUPFAM" id="SSF52047">
    <property type="entry name" value="RNI-like"/>
    <property type="match status" value="1"/>
</dbReference>
<evidence type="ECO:0000256" key="9">
    <source>
        <dbReference type="ARBA" id="ARBA00014190"/>
    </source>
</evidence>
<dbReference type="Pfam" id="PF00883">
    <property type="entry name" value="Peptidase_M17"/>
    <property type="match status" value="1"/>
</dbReference>
<dbReference type="EC" id="3.4.11.1" evidence="6"/>
<evidence type="ECO:0000256" key="3">
    <source>
        <dbReference type="ARBA" id="ARBA00004305"/>
    </source>
</evidence>
<dbReference type="Pfam" id="PF02789">
    <property type="entry name" value="Peptidase_M17_N"/>
    <property type="match status" value="1"/>
</dbReference>
<dbReference type="InterPro" id="IPR032460">
    <property type="entry name" value="Symplekin/Pta1_N"/>
</dbReference>
<dbReference type="Pfam" id="PF11935">
    <property type="entry name" value="SYMPK_PTA1_N"/>
    <property type="match status" value="1"/>
</dbReference>
<keyword evidence="18" id="KW-0496">Mitochondrion</keyword>
<keyword evidence="35" id="KW-1185">Reference proteome</keyword>
<comment type="similarity">
    <text evidence="5">Belongs to the peptidase M17 family.</text>
</comment>
<dbReference type="InterPro" id="IPR011989">
    <property type="entry name" value="ARM-like"/>
</dbReference>
<dbReference type="PROSITE" id="PS00631">
    <property type="entry name" value="CYTOSOL_AP"/>
    <property type="match status" value="1"/>
</dbReference>
<reference evidence="34" key="1">
    <citation type="submission" date="2020-11" db="EMBL/GenBank/DDBJ databases">
        <authorList>
            <person name="Tran Van P."/>
        </authorList>
    </citation>
    <scope>NUCLEOTIDE SEQUENCE</scope>
</reference>
<evidence type="ECO:0000256" key="8">
    <source>
        <dbReference type="ARBA" id="ARBA00012814"/>
    </source>
</evidence>
<dbReference type="GO" id="GO:0006508">
    <property type="term" value="P:proteolysis"/>
    <property type="evidence" value="ECO:0007669"/>
    <property type="project" value="UniProtKB-KW"/>
</dbReference>
<dbReference type="InterPro" id="IPR000819">
    <property type="entry name" value="Peptidase_M17_C"/>
</dbReference>
<evidence type="ECO:0000256" key="25">
    <source>
        <dbReference type="ARBA" id="ARBA00031194"/>
    </source>
</evidence>
<evidence type="ECO:0000256" key="15">
    <source>
        <dbReference type="ARBA" id="ARBA00022840"/>
    </source>
</evidence>
<feature type="domain" description="Aminoacyl-transfer RNA synthetases class-II family profile" evidence="32">
    <location>
        <begin position="666"/>
        <end position="846"/>
    </location>
</feature>
<evidence type="ECO:0000256" key="23">
    <source>
        <dbReference type="ARBA" id="ARBA00030930"/>
    </source>
</evidence>
<evidence type="ECO:0000256" key="6">
    <source>
        <dbReference type="ARBA" id="ARBA00012565"/>
    </source>
</evidence>
<dbReference type="InterPro" id="IPR006195">
    <property type="entry name" value="aa-tRNA-synth_II"/>
</dbReference>
<evidence type="ECO:0000256" key="17">
    <source>
        <dbReference type="ARBA" id="ARBA00022946"/>
    </source>
</evidence>
<evidence type="ECO:0000256" key="22">
    <source>
        <dbReference type="ARBA" id="ARBA00029605"/>
    </source>
</evidence>
<evidence type="ECO:0000256" key="27">
    <source>
        <dbReference type="ARBA" id="ARBA00033172"/>
    </source>
</evidence>
<evidence type="ECO:0000256" key="10">
    <source>
        <dbReference type="ARBA" id="ARBA00022438"/>
    </source>
</evidence>
<dbReference type="OrthoDB" id="4457at2759"/>
<comment type="catalytic activity">
    <reaction evidence="31">
        <text>tRNA(Phe) + L-phenylalanine + ATP = L-phenylalanyl-tRNA(Phe) + AMP + diphosphate + H(+)</text>
        <dbReference type="Rhea" id="RHEA:19413"/>
        <dbReference type="Rhea" id="RHEA-COMP:9668"/>
        <dbReference type="Rhea" id="RHEA-COMP:9699"/>
        <dbReference type="ChEBI" id="CHEBI:15378"/>
        <dbReference type="ChEBI" id="CHEBI:30616"/>
        <dbReference type="ChEBI" id="CHEBI:33019"/>
        <dbReference type="ChEBI" id="CHEBI:58095"/>
        <dbReference type="ChEBI" id="CHEBI:78442"/>
        <dbReference type="ChEBI" id="CHEBI:78531"/>
        <dbReference type="ChEBI" id="CHEBI:456215"/>
        <dbReference type="EC" id="6.1.1.20"/>
    </reaction>
</comment>
<evidence type="ECO:0000256" key="31">
    <source>
        <dbReference type="ARBA" id="ARBA00049255"/>
    </source>
</evidence>
<dbReference type="Gene3D" id="3.30.930.10">
    <property type="entry name" value="Bira Bifunctional Protein, Domain 2"/>
    <property type="match status" value="1"/>
</dbReference>
<evidence type="ECO:0000256" key="29">
    <source>
        <dbReference type="ARBA" id="ARBA00047881"/>
    </source>
</evidence>
<dbReference type="Pfam" id="PF01409">
    <property type="entry name" value="tRNA-synt_2d"/>
    <property type="match status" value="2"/>
</dbReference>
<dbReference type="InterPro" id="IPR032675">
    <property type="entry name" value="LRR_dom_sf"/>
</dbReference>
<dbReference type="PANTHER" id="PTHR11963:SF23">
    <property type="entry name" value="CYTOSOL AMINOPEPTIDASE"/>
    <property type="match status" value="1"/>
</dbReference>
<proteinExistence type="inferred from homology"/>
<evidence type="ECO:0000256" key="13">
    <source>
        <dbReference type="ARBA" id="ARBA00022741"/>
    </source>
</evidence>
<keyword evidence="14" id="KW-0378">Hydrolase</keyword>